<keyword evidence="9" id="KW-1185">Reference proteome</keyword>
<dbReference type="GO" id="GO:0005876">
    <property type="term" value="C:spindle microtubule"/>
    <property type="evidence" value="ECO:0007669"/>
    <property type="project" value="TreeGrafter"/>
</dbReference>
<organism evidence="8 9">
    <name type="scientific">Pelagicoccus albus</name>
    <dbReference type="NCBI Taxonomy" id="415222"/>
    <lineage>
        <taxon>Bacteria</taxon>
        <taxon>Pseudomonadati</taxon>
        <taxon>Verrucomicrobiota</taxon>
        <taxon>Opitutia</taxon>
        <taxon>Puniceicoccales</taxon>
        <taxon>Pelagicoccaceae</taxon>
        <taxon>Pelagicoccus</taxon>
    </lineage>
</organism>
<dbReference type="GO" id="GO:0072686">
    <property type="term" value="C:mitotic spindle"/>
    <property type="evidence" value="ECO:0007669"/>
    <property type="project" value="TreeGrafter"/>
</dbReference>
<feature type="region of interest" description="Disordered" evidence="6">
    <location>
        <begin position="631"/>
        <end position="652"/>
    </location>
</feature>
<dbReference type="GO" id="GO:0051231">
    <property type="term" value="P:spindle elongation"/>
    <property type="evidence" value="ECO:0007669"/>
    <property type="project" value="TreeGrafter"/>
</dbReference>
<proteinExistence type="predicted"/>
<dbReference type="EMBL" id="JACHVC010000001">
    <property type="protein sequence ID" value="MBC2604783.1"/>
    <property type="molecule type" value="Genomic_DNA"/>
</dbReference>
<dbReference type="RefSeq" id="WP_185658669.1">
    <property type="nucleotide sequence ID" value="NZ_CAWPOO010000001.1"/>
</dbReference>
<dbReference type="PANTHER" id="PTHR47970">
    <property type="entry name" value="KINESIN-LIKE PROTEIN KIF11"/>
    <property type="match status" value="1"/>
</dbReference>
<feature type="compositionally biased region" description="Basic and acidic residues" evidence="6">
    <location>
        <begin position="724"/>
        <end position="740"/>
    </location>
</feature>
<feature type="compositionally biased region" description="Basic and acidic residues" evidence="6">
    <location>
        <begin position="761"/>
        <end position="774"/>
    </location>
</feature>
<evidence type="ECO:0000256" key="2">
    <source>
        <dbReference type="ARBA" id="ARBA00022490"/>
    </source>
</evidence>
<keyword evidence="7" id="KW-0472">Membrane</keyword>
<evidence type="ECO:0000256" key="4">
    <source>
        <dbReference type="ARBA" id="ARBA00023212"/>
    </source>
</evidence>
<evidence type="ECO:0000256" key="1">
    <source>
        <dbReference type="ARBA" id="ARBA00004245"/>
    </source>
</evidence>
<evidence type="ECO:0000313" key="8">
    <source>
        <dbReference type="EMBL" id="MBC2604783.1"/>
    </source>
</evidence>
<gene>
    <name evidence="8" type="ORF">H5P27_01810</name>
</gene>
<evidence type="ECO:0000256" key="3">
    <source>
        <dbReference type="ARBA" id="ARBA00023175"/>
    </source>
</evidence>
<feature type="compositionally biased region" description="Polar residues" evidence="6">
    <location>
        <begin position="741"/>
        <end position="757"/>
    </location>
</feature>
<comment type="caution">
    <text evidence="8">The sequence shown here is derived from an EMBL/GenBank/DDBJ whole genome shotgun (WGS) entry which is preliminary data.</text>
</comment>
<reference evidence="8 9" key="1">
    <citation type="submission" date="2020-07" db="EMBL/GenBank/DDBJ databases">
        <authorList>
            <person name="Feng X."/>
        </authorList>
    </citation>
    <scope>NUCLEOTIDE SEQUENCE [LARGE SCALE GENOMIC DNA]</scope>
    <source>
        <strain evidence="8 9">JCM23202</strain>
    </source>
</reference>
<keyword evidence="3" id="KW-0505">Motor protein</keyword>
<keyword evidence="5" id="KW-0175">Coiled coil</keyword>
<feature type="coiled-coil region" evidence="5">
    <location>
        <begin position="1019"/>
        <end position="1046"/>
    </location>
</feature>
<evidence type="ECO:0008006" key="10">
    <source>
        <dbReference type="Google" id="ProtNLM"/>
    </source>
</evidence>
<evidence type="ECO:0000256" key="7">
    <source>
        <dbReference type="SAM" id="Phobius"/>
    </source>
</evidence>
<comment type="subcellular location">
    <subcellularLocation>
        <location evidence="1">Cytoplasm</location>
        <location evidence="1">Cytoskeleton</location>
    </subcellularLocation>
</comment>
<feature type="compositionally biased region" description="Gly residues" evidence="6">
    <location>
        <begin position="991"/>
        <end position="1003"/>
    </location>
</feature>
<feature type="compositionally biased region" description="Polar residues" evidence="6">
    <location>
        <begin position="639"/>
        <end position="648"/>
    </location>
</feature>
<keyword evidence="7" id="KW-0812">Transmembrane</keyword>
<evidence type="ECO:0000256" key="5">
    <source>
        <dbReference type="SAM" id="Coils"/>
    </source>
</evidence>
<dbReference type="PANTHER" id="PTHR47970:SF12">
    <property type="entry name" value="KINESIN FAMILY MEMBER 11"/>
    <property type="match status" value="1"/>
</dbReference>
<dbReference type="Proteomes" id="UP000526501">
    <property type="component" value="Unassembled WGS sequence"/>
</dbReference>
<evidence type="ECO:0000313" key="9">
    <source>
        <dbReference type="Proteomes" id="UP000526501"/>
    </source>
</evidence>
<feature type="transmembrane region" description="Helical" evidence="7">
    <location>
        <begin position="32"/>
        <end position="49"/>
    </location>
</feature>
<dbReference type="InterPro" id="IPR047149">
    <property type="entry name" value="KIF11-like"/>
</dbReference>
<feature type="transmembrane region" description="Helical" evidence="7">
    <location>
        <begin position="125"/>
        <end position="142"/>
    </location>
</feature>
<sequence length="1106" mass="124022">MRTRSKRFLWSGLLAFPLLAIALVLPFWASTALILLSGIAIGITLYSHFHEQKIPLDFLKAARLIESENPEINQSLVTAVENELSANAQKSFFSKRVLDEALEQPSRKGWKRCGRKKLLISRIQYLGSLGIYLLVMLATYLATENQIQIQIQGVPQESLADTSLSVEPGDVEIERGSSQVLIARFTGTAPTEARLELTESSGETTSLKMAKSLSDPVFAYTLTSVSEPVSYRIAYADQSSESYQIEVFDLPTLVRADVSLDYPEYTGWQDRSIEDTLRVSAIEGTHLEYRFATNKAIREAYLEDDNGNQIDLRPTNNAATQFVLSDNIRKSANYSLRLIDLENRKNAIPPKIRIEAIPNKRPSLIVDTPQGDQRFTALQEIQFSGLASDDFGLLDYGIGFAFSGDESSEQSLKTAGQTSKELKADLSFDVSLEARNAAPRDSFSWYLWADDFAPDGSVRRTTGDLFFAEVRPFDEIFREQDQGGTQQGQAAGQGLDLLEKQRRITISLFRIKNDEPSPASATENLNTIQQSQFEAYTELQQIQQMLEKPAAVEAAREALRFMEGVEVSLVQAIDETTLGPLPAAWSDAQSAYQELLKLNDSEFAVSRSQNQGGGSGRSASSNQRQIDELDFRQEDSRYETSTQAQALSSPEERQNLELIAKLNELSRRQDDLNDRLQEMQAAIANAKTEEERREAERELKRLEEEQRQLMQNADEAIQQAANREGSRETREQLQEARERMQQSADQLQEGQVSQALASGSRARETLEQSKEQMRKRNSSAFSEAMREARRQARDLAENQERLQQDIENFEEEFGRSLDDRSQREALADEIDQQSEDLESFLQQIQEVAEGSEAVEPGLYRDLYQLLRDSSGAEFEERYNQSSQLLRQGFLSDANTGQSRLTEDLQELSDRVAQAAGSILGNESAELAFAEEELEDLQEQLDSERRSSGGSEERSPSGAPTSANSESASPAEESSSGSLEDQLRQAFSEFGGATGGGPITGGGFDEWIERLSTVEALIEEPQIRSRIEEARERAEDARRDFKRHGELPQWDMVENGIATPLNEASAWLRSELNRIENPDTLQPVDSDPVPEAYESFVRRYYESLGDD</sequence>
<feature type="region of interest" description="Disordered" evidence="6">
    <location>
        <begin position="934"/>
        <end position="1003"/>
    </location>
</feature>
<dbReference type="GO" id="GO:0008574">
    <property type="term" value="F:plus-end-directed microtubule motor activity"/>
    <property type="evidence" value="ECO:0007669"/>
    <property type="project" value="TreeGrafter"/>
</dbReference>
<keyword evidence="2" id="KW-0963">Cytoplasm</keyword>
<dbReference type="AlphaFoldDB" id="A0A7X1B582"/>
<feature type="compositionally biased region" description="Low complexity" evidence="6">
    <location>
        <begin position="955"/>
        <end position="977"/>
    </location>
</feature>
<name>A0A7X1B582_9BACT</name>
<feature type="compositionally biased region" description="Basic and acidic residues" evidence="6">
    <location>
        <begin position="941"/>
        <end position="954"/>
    </location>
</feature>
<keyword evidence="7" id="KW-1133">Transmembrane helix</keyword>
<feature type="region of interest" description="Disordered" evidence="6">
    <location>
        <begin position="718"/>
        <end position="795"/>
    </location>
</feature>
<protein>
    <recommendedName>
        <fullName evidence="10">DUF4175 family protein</fullName>
    </recommendedName>
</protein>
<keyword evidence="4" id="KW-0206">Cytoskeleton</keyword>
<feature type="compositionally biased region" description="Basic and acidic residues" evidence="6">
    <location>
        <begin position="784"/>
        <end position="795"/>
    </location>
</feature>
<evidence type="ECO:0000256" key="6">
    <source>
        <dbReference type="SAM" id="MobiDB-lite"/>
    </source>
</evidence>
<accession>A0A7X1B582</accession>